<gene>
    <name evidence="1" type="ORF">Adt_07567</name>
</gene>
<dbReference type="PANTHER" id="PTHR36383:SF1">
    <property type="entry name" value="PROTEIN, PUTATIVE-RELATED"/>
    <property type="match status" value="1"/>
</dbReference>
<evidence type="ECO:0000313" key="2">
    <source>
        <dbReference type="Proteomes" id="UP001604336"/>
    </source>
</evidence>
<accession>A0ABD1VAH9</accession>
<dbReference type="Proteomes" id="UP001604336">
    <property type="component" value="Unassembled WGS sequence"/>
</dbReference>
<proteinExistence type="predicted"/>
<keyword evidence="2" id="KW-1185">Reference proteome</keyword>
<dbReference type="AlphaFoldDB" id="A0ABD1VAH9"/>
<dbReference type="EMBL" id="JBFOLK010000002">
    <property type="protein sequence ID" value="KAL2534216.1"/>
    <property type="molecule type" value="Genomic_DNA"/>
</dbReference>
<comment type="caution">
    <text evidence="1">The sequence shown here is derived from an EMBL/GenBank/DDBJ whole genome shotgun (WGS) entry which is preliminary data.</text>
</comment>
<protein>
    <submittedName>
        <fullName evidence="1">Uncharacterized protein</fullName>
    </submittedName>
</protein>
<dbReference type="PANTHER" id="PTHR36383">
    <property type="entry name" value="OS09G0529350 PROTEIN"/>
    <property type="match status" value="1"/>
</dbReference>
<name>A0ABD1VAH9_9LAMI</name>
<sequence>MKVTTATSTFNPSLFTSTNPKTLFLQRLYITTLARKQRPQILLSSTTRALTVKCSKNGNRKSNSGENGGNFKDILPGMVDERVEELLNKEENRILLDGLEKATQKHGGEKSDFVGWTIEPDFVGIAYPLLVLHRGFASD</sequence>
<organism evidence="1 2">
    <name type="scientific">Abeliophyllum distichum</name>
    <dbReference type="NCBI Taxonomy" id="126358"/>
    <lineage>
        <taxon>Eukaryota</taxon>
        <taxon>Viridiplantae</taxon>
        <taxon>Streptophyta</taxon>
        <taxon>Embryophyta</taxon>
        <taxon>Tracheophyta</taxon>
        <taxon>Spermatophyta</taxon>
        <taxon>Magnoliopsida</taxon>
        <taxon>eudicotyledons</taxon>
        <taxon>Gunneridae</taxon>
        <taxon>Pentapetalae</taxon>
        <taxon>asterids</taxon>
        <taxon>lamiids</taxon>
        <taxon>Lamiales</taxon>
        <taxon>Oleaceae</taxon>
        <taxon>Forsythieae</taxon>
        <taxon>Abeliophyllum</taxon>
    </lineage>
</organism>
<evidence type="ECO:0000313" key="1">
    <source>
        <dbReference type="EMBL" id="KAL2534216.1"/>
    </source>
</evidence>
<reference evidence="2" key="1">
    <citation type="submission" date="2024-07" db="EMBL/GenBank/DDBJ databases">
        <title>Two chromosome-level genome assemblies of Korean endemic species Abeliophyllum distichum and Forsythia ovata (Oleaceae).</title>
        <authorList>
            <person name="Jang H."/>
        </authorList>
    </citation>
    <scope>NUCLEOTIDE SEQUENCE [LARGE SCALE GENOMIC DNA]</scope>
</reference>